<dbReference type="PROSITE" id="PS50932">
    <property type="entry name" value="HTH_LACI_2"/>
    <property type="match status" value="1"/>
</dbReference>
<dbReference type="Pfam" id="PF13377">
    <property type="entry name" value="Peripla_BP_3"/>
    <property type="match status" value="1"/>
</dbReference>
<feature type="domain" description="HTH cro/C1-type" evidence="5">
    <location>
        <begin position="11"/>
        <end position="53"/>
    </location>
</feature>
<sequence>MADKAKSAKITDVANLAGVSVATVSRIINGVAKKASPDTVRKVKAAIAELNYQPSGVGRALRRNKSHLIAMVIPDANNAFYAAVATSVESALRQKGYSMILCNSDEDADTQDLYLAEMRSLLVSGVALLGAVPSPELEKMVNSGFPVVFINRKAPKGLTAPFVGIDNYAAGVCVAEQFINQGYTDCAAIHGPLHSPAQQARFQGYVDRLSEEGIQLKPEWVREAKLTIESGYSAASSMLTGGDKHFPRAIFCGNDPIAYGSYRRCQDLGLQIPKDVALFGFDDNPLNQWLAPWLSTIHAPYESFGAAVVSAFERTWGNESGAQEMETILPFSVTQRSSV</sequence>
<dbReference type="Proteomes" id="UP001149821">
    <property type="component" value="Unassembled WGS sequence"/>
</dbReference>
<evidence type="ECO:0000313" key="6">
    <source>
        <dbReference type="EMBL" id="MDD1783173.1"/>
    </source>
</evidence>
<dbReference type="CDD" id="cd06267">
    <property type="entry name" value="PBP1_LacI_sugar_binding-like"/>
    <property type="match status" value="1"/>
</dbReference>
<dbReference type="PANTHER" id="PTHR30146">
    <property type="entry name" value="LACI-RELATED TRANSCRIPTIONAL REPRESSOR"/>
    <property type="match status" value="1"/>
</dbReference>
<dbReference type="SUPFAM" id="SSF53822">
    <property type="entry name" value="Periplasmic binding protein-like I"/>
    <property type="match status" value="1"/>
</dbReference>
<organism evidence="6 7">
    <name type="scientific">Enterovibrio qingdaonensis</name>
    <dbReference type="NCBI Taxonomy" id="2899818"/>
    <lineage>
        <taxon>Bacteria</taxon>
        <taxon>Pseudomonadati</taxon>
        <taxon>Pseudomonadota</taxon>
        <taxon>Gammaproteobacteria</taxon>
        <taxon>Vibrionales</taxon>
        <taxon>Vibrionaceae</taxon>
        <taxon>Enterovibrio</taxon>
    </lineage>
</organism>
<keyword evidence="7" id="KW-1185">Reference proteome</keyword>
<keyword evidence="2" id="KW-0238">DNA-binding</keyword>
<dbReference type="SMART" id="SM00354">
    <property type="entry name" value="HTH_LACI"/>
    <property type="match status" value="1"/>
</dbReference>
<dbReference type="InterPro" id="IPR028082">
    <property type="entry name" value="Peripla_BP_I"/>
</dbReference>
<dbReference type="InterPro" id="IPR010982">
    <property type="entry name" value="Lambda_DNA-bd_dom_sf"/>
</dbReference>
<evidence type="ECO:0000256" key="1">
    <source>
        <dbReference type="ARBA" id="ARBA00023015"/>
    </source>
</evidence>
<keyword evidence="3" id="KW-0804">Transcription</keyword>
<dbReference type="InterPro" id="IPR000843">
    <property type="entry name" value="HTH_LacI"/>
</dbReference>
<name>A0ABT5QQB4_9GAMM</name>
<dbReference type="PANTHER" id="PTHR30146:SF109">
    <property type="entry name" value="HTH-TYPE TRANSCRIPTIONAL REGULATOR GALS"/>
    <property type="match status" value="1"/>
</dbReference>
<accession>A0ABT5QQB4</accession>
<dbReference type="EMBL" id="JAJUBB010000016">
    <property type="protein sequence ID" value="MDD1783173.1"/>
    <property type="molecule type" value="Genomic_DNA"/>
</dbReference>
<evidence type="ECO:0000259" key="4">
    <source>
        <dbReference type="PROSITE" id="PS50932"/>
    </source>
</evidence>
<gene>
    <name evidence="6" type="ORF">LRP49_18560</name>
</gene>
<dbReference type="RefSeq" id="WP_274143868.1">
    <property type="nucleotide sequence ID" value="NZ_JAJUBB010000016.1"/>
</dbReference>
<feature type="domain" description="HTH lacI-type" evidence="4">
    <location>
        <begin position="8"/>
        <end position="63"/>
    </location>
</feature>
<comment type="caution">
    <text evidence="6">The sequence shown here is derived from an EMBL/GenBank/DDBJ whole genome shotgun (WGS) entry which is preliminary data.</text>
</comment>
<evidence type="ECO:0000259" key="5">
    <source>
        <dbReference type="PROSITE" id="PS50943"/>
    </source>
</evidence>
<dbReference type="PROSITE" id="PS50943">
    <property type="entry name" value="HTH_CROC1"/>
    <property type="match status" value="1"/>
</dbReference>
<dbReference type="PRINTS" id="PR00036">
    <property type="entry name" value="HTHLACI"/>
</dbReference>
<evidence type="ECO:0000256" key="3">
    <source>
        <dbReference type="ARBA" id="ARBA00023163"/>
    </source>
</evidence>
<dbReference type="Gene3D" id="3.40.50.2300">
    <property type="match status" value="2"/>
</dbReference>
<dbReference type="InterPro" id="IPR046335">
    <property type="entry name" value="LacI/GalR-like_sensor"/>
</dbReference>
<dbReference type="CDD" id="cd01392">
    <property type="entry name" value="HTH_LacI"/>
    <property type="match status" value="1"/>
</dbReference>
<reference evidence="6" key="1">
    <citation type="submission" date="2021-12" db="EMBL/GenBank/DDBJ databases">
        <title>Enterovibrio ZSDZ35 sp. nov. and Enterovibrio ZSDZ42 sp. nov., isolated from coastal seawater in Qingdao.</title>
        <authorList>
            <person name="Zhang P."/>
        </authorList>
    </citation>
    <scope>NUCLEOTIDE SEQUENCE</scope>
    <source>
        <strain evidence="6">ZSDZ35</strain>
    </source>
</reference>
<dbReference type="PROSITE" id="PS00356">
    <property type="entry name" value="HTH_LACI_1"/>
    <property type="match status" value="1"/>
</dbReference>
<dbReference type="SUPFAM" id="SSF47413">
    <property type="entry name" value="lambda repressor-like DNA-binding domains"/>
    <property type="match status" value="1"/>
</dbReference>
<proteinExistence type="predicted"/>
<evidence type="ECO:0000256" key="2">
    <source>
        <dbReference type="ARBA" id="ARBA00023125"/>
    </source>
</evidence>
<protein>
    <submittedName>
        <fullName evidence="6">LacI family transcriptional regulator</fullName>
    </submittedName>
</protein>
<dbReference type="Pfam" id="PF00356">
    <property type="entry name" value="LacI"/>
    <property type="match status" value="1"/>
</dbReference>
<dbReference type="Gene3D" id="1.10.260.40">
    <property type="entry name" value="lambda repressor-like DNA-binding domains"/>
    <property type="match status" value="1"/>
</dbReference>
<dbReference type="InterPro" id="IPR001387">
    <property type="entry name" value="Cro/C1-type_HTH"/>
</dbReference>
<keyword evidence="1" id="KW-0805">Transcription regulation</keyword>
<evidence type="ECO:0000313" key="7">
    <source>
        <dbReference type="Proteomes" id="UP001149821"/>
    </source>
</evidence>